<evidence type="ECO:0000313" key="1">
    <source>
        <dbReference type="EMBL" id="RDX72384.1"/>
    </source>
</evidence>
<sequence length="79" mass="9728">MLKTIEYLFLLALQHNLVKEYKSILFQEETFCLQKSRDIFYILTKIQYEIKTILSYLSSLRKKDKHLFRLSQRMKLTRH</sequence>
<keyword evidence="2" id="KW-1185">Reference proteome</keyword>
<protein>
    <submittedName>
        <fullName evidence="1">Uncharacterized protein</fullName>
    </submittedName>
</protein>
<gene>
    <name evidence="1" type="ORF">CR513_48149</name>
</gene>
<dbReference type="Proteomes" id="UP000257109">
    <property type="component" value="Unassembled WGS sequence"/>
</dbReference>
<dbReference type="AlphaFoldDB" id="A0A371F2C5"/>
<organism evidence="1 2">
    <name type="scientific">Mucuna pruriens</name>
    <name type="common">Velvet bean</name>
    <name type="synonym">Dolichos pruriens</name>
    <dbReference type="NCBI Taxonomy" id="157652"/>
    <lineage>
        <taxon>Eukaryota</taxon>
        <taxon>Viridiplantae</taxon>
        <taxon>Streptophyta</taxon>
        <taxon>Embryophyta</taxon>
        <taxon>Tracheophyta</taxon>
        <taxon>Spermatophyta</taxon>
        <taxon>Magnoliopsida</taxon>
        <taxon>eudicotyledons</taxon>
        <taxon>Gunneridae</taxon>
        <taxon>Pentapetalae</taxon>
        <taxon>rosids</taxon>
        <taxon>fabids</taxon>
        <taxon>Fabales</taxon>
        <taxon>Fabaceae</taxon>
        <taxon>Papilionoideae</taxon>
        <taxon>50 kb inversion clade</taxon>
        <taxon>NPAAA clade</taxon>
        <taxon>indigoferoid/millettioid clade</taxon>
        <taxon>Phaseoleae</taxon>
        <taxon>Mucuna</taxon>
    </lineage>
</organism>
<accession>A0A371F2C5</accession>
<comment type="caution">
    <text evidence="1">The sequence shown here is derived from an EMBL/GenBank/DDBJ whole genome shotgun (WGS) entry which is preliminary data.</text>
</comment>
<feature type="non-terminal residue" evidence="1">
    <location>
        <position position="1"/>
    </location>
</feature>
<proteinExistence type="predicted"/>
<dbReference type="EMBL" id="QJKJ01010928">
    <property type="protein sequence ID" value="RDX72384.1"/>
    <property type="molecule type" value="Genomic_DNA"/>
</dbReference>
<name>A0A371F2C5_MUCPR</name>
<reference evidence="1" key="1">
    <citation type="submission" date="2018-05" db="EMBL/GenBank/DDBJ databases">
        <title>Draft genome of Mucuna pruriens seed.</title>
        <authorList>
            <person name="Nnadi N.E."/>
            <person name="Vos R."/>
            <person name="Hasami M.H."/>
            <person name="Devisetty U.K."/>
            <person name="Aguiy J.C."/>
        </authorList>
    </citation>
    <scope>NUCLEOTIDE SEQUENCE [LARGE SCALE GENOMIC DNA]</scope>
    <source>
        <strain evidence="1">JCA_2017</strain>
    </source>
</reference>
<evidence type="ECO:0000313" key="2">
    <source>
        <dbReference type="Proteomes" id="UP000257109"/>
    </source>
</evidence>